<evidence type="ECO:0008006" key="8">
    <source>
        <dbReference type="Google" id="ProtNLM"/>
    </source>
</evidence>
<dbReference type="InterPro" id="IPR019775">
    <property type="entry name" value="WD40_repeat_CS"/>
</dbReference>
<dbReference type="GO" id="GO:0032040">
    <property type="term" value="C:small-subunit processome"/>
    <property type="evidence" value="ECO:0007669"/>
    <property type="project" value="InterPro"/>
</dbReference>
<accession>A0AAD9JNJ3</accession>
<organism evidence="6 7">
    <name type="scientific">Paralvinella palmiformis</name>
    <dbReference type="NCBI Taxonomy" id="53620"/>
    <lineage>
        <taxon>Eukaryota</taxon>
        <taxon>Metazoa</taxon>
        <taxon>Spiralia</taxon>
        <taxon>Lophotrochozoa</taxon>
        <taxon>Annelida</taxon>
        <taxon>Polychaeta</taxon>
        <taxon>Sedentaria</taxon>
        <taxon>Canalipalpata</taxon>
        <taxon>Terebellida</taxon>
        <taxon>Terebelliformia</taxon>
        <taxon>Alvinellidae</taxon>
        <taxon>Paralvinella</taxon>
    </lineage>
</organism>
<dbReference type="Pfam" id="PF25168">
    <property type="entry name" value="Beta-prop_WDR36-Utp21_2nd"/>
    <property type="match status" value="1"/>
</dbReference>
<dbReference type="EMBL" id="JAODUP010000211">
    <property type="protein sequence ID" value="KAK2156514.1"/>
    <property type="molecule type" value="Genomic_DNA"/>
</dbReference>
<feature type="repeat" description="WD" evidence="3">
    <location>
        <begin position="453"/>
        <end position="494"/>
    </location>
</feature>
<evidence type="ECO:0000313" key="6">
    <source>
        <dbReference type="EMBL" id="KAK2156514.1"/>
    </source>
</evidence>
<evidence type="ECO:0000256" key="1">
    <source>
        <dbReference type="ARBA" id="ARBA00022574"/>
    </source>
</evidence>
<dbReference type="SUPFAM" id="SSF50998">
    <property type="entry name" value="Quinoprotein alcohol dehydrogenase-like"/>
    <property type="match status" value="1"/>
</dbReference>
<dbReference type="PROSITE" id="PS00678">
    <property type="entry name" value="WD_REPEATS_1"/>
    <property type="match status" value="1"/>
</dbReference>
<dbReference type="PANTHER" id="PTHR22840">
    <property type="entry name" value="WD REPEAT-CONTAINING PROTEIN 36"/>
    <property type="match status" value="1"/>
</dbReference>
<dbReference type="PANTHER" id="PTHR22840:SF12">
    <property type="entry name" value="WD REPEAT-CONTAINING PROTEIN 36"/>
    <property type="match status" value="1"/>
</dbReference>
<dbReference type="SMART" id="SM00320">
    <property type="entry name" value="WD40"/>
    <property type="match status" value="9"/>
</dbReference>
<proteinExistence type="predicted"/>
<keyword evidence="7" id="KW-1185">Reference proteome</keyword>
<evidence type="ECO:0000259" key="5">
    <source>
        <dbReference type="Pfam" id="PF25171"/>
    </source>
</evidence>
<evidence type="ECO:0000313" key="7">
    <source>
        <dbReference type="Proteomes" id="UP001208570"/>
    </source>
</evidence>
<dbReference type="InterPro" id="IPR007319">
    <property type="entry name" value="WDR36/Utp21_C"/>
</dbReference>
<reference evidence="6" key="1">
    <citation type="journal article" date="2023" name="Mol. Biol. Evol.">
        <title>Third-Generation Sequencing Reveals the Adaptive Role of the Epigenome in Three Deep-Sea Polychaetes.</title>
        <authorList>
            <person name="Perez M."/>
            <person name="Aroh O."/>
            <person name="Sun Y."/>
            <person name="Lan Y."/>
            <person name="Juniper S.K."/>
            <person name="Young C.R."/>
            <person name="Angers B."/>
            <person name="Qian P.Y."/>
        </authorList>
    </citation>
    <scope>NUCLEOTIDE SEQUENCE</scope>
    <source>
        <strain evidence="6">P08H-3</strain>
    </source>
</reference>
<evidence type="ECO:0000259" key="4">
    <source>
        <dbReference type="Pfam" id="PF04192"/>
    </source>
</evidence>
<dbReference type="PROSITE" id="PS50082">
    <property type="entry name" value="WD_REPEATS_2"/>
    <property type="match status" value="2"/>
</dbReference>
<feature type="domain" description="WDR36/Utp21 C-terminal" evidence="4">
    <location>
        <begin position="671"/>
        <end position="850"/>
    </location>
</feature>
<evidence type="ECO:0000256" key="3">
    <source>
        <dbReference type="PROSITE-ProRule" id="PRU00221"/>
    </source>
</evidence>
<protein>
    <recommendedName>
        <fullName evidence="8">Small-subunit processome Utp21 domain-containing protein</fullName>
    </recommendedName>
</protein>
<dbReference type="GO" id="GO:0034388">
    <property type="term" value="C:Pwp2p-containing subcomplex of 90S preribosome"/>
    <property type="evidence" value="ECO:0007669"/>
    <property type="project" value="TreeGrafter"/>
</dbReference>
<dbReference type="PROSITE" id="PS50294">
    <property type="entry name" value="WD_REPEATS_REGION"/>
    <property type="match status" value="1"/>
</dbReference>
<feature type="domain" description="WDR36/Utp21 N-terminal" evidence="5">
    <location>
        <begin position="36"/>
        <end position="274"/>
    </location>
</feature>
<dbReference type="InterPro" id="IPR001680">
    <property type="entry name" value="WD40_rpt"/>
</dbReference>
<dbReference type="InterPro" id="IPR011047">
    <property type="entry name" value="Quinoprotein_ADH-like_sf"/>
</dbReference>
<name>A0AAD9JNJ3_9ANNE</name>
<dbReference type="AlphaFoldDB" id="A0AAD9JNJ3"/>
<dbReference type="Gene3D" id="2.130.10.10">
    <property type="entry name" value="YVTN repeat-like/Quinoprotein amine dehydrogenase"/>
    <property type="match status" value="2"/>
</dbReference>
<keyword evidence="2" id="KW-0677">Repeat</keyword>
<dbReference type="GO" id="GO:0006364">
    <property type="term" value="P:rRNA processing"/>
    <property type="evidence" value="ECO:0007669"/>
    <property type="project" value="InterPro"/>
</dbReference>
<sequence>MEKPSHIFTGFRALGFISNHVPLCVRYNQQHKENYVVTCVGKAFHIYNCSRLGLVSVSDVHPEPITCTAVDGIYVYTAYNDVIQAFTRGRKVKHTYRGHENNIRLMMPFGHHLISVDEASCVKVWDINSEEVFLDLQFDNTSFEITTMVHPNTYLNKVLFGSSQGTLQLWNLLKNKQLYNFTGWNLAVTTLEQAPAIDVIAVGLADGRVVLHNIRYDETLITFTQDWGPVTAISFRTDGYPIMVTGSTLGHIAVWNLEEKRLQSQMRQCHNSVVWIFDMPDGGGRLLNQRTGHSAPPSRVRYYGNQGDVILSAGQDSTLHSFSTLHESKNRSLGRASYNKKQSKKSGLKLDKYMMPPVTAFTAEPSRQSDWDSIVTCHRGEKLVMTWNYQRSTMGVHKLIHERFQDVITYKNVSAQCVDISSCGNFAVIGYSSGHVDLFNIQSGIHRGTYGNPTAHKGSVRGIAIDGLNQTTVTGGADQYVRFWKFKSKQLLDAHELPSQVAQILLHRESSMLAVALDSFDIIIMDTDTRRIVREFTGHHNSVTDMSFSADSRWLVTSSMDASVRTWDLPTGRLIDCFLVDGAVTSLTLSPTSDFLVTTHVDDLGVYLWSNMTLYTHVSLKPLPLDYEPYTIDMPSSGAISKEAIKDDEDELNLYEVASFKSPEQIADELERNKPKEPPKVPKVAPFFLPTIPGLQPQFAPVGEDEDLNEFHLQTRSRVIKGNFQHLSEFVKTLHNAASTNDFRPVVAFLKEMGPSAIDAELQSLAPEGGGSIELMGDFLIFINEMLKTNKNFELIQAYLGLFLKLHGDTLSREPSLIQRAKRIQIIQQETWHRIQDLFNQSSCLVTYVKSATM</sequence>
<feature type="repeat" description="WD" evidence="3">
    <location>
        <begin position="536"/>
        <end position="577"/>
    </location>
</feature>
<dbReference type="Pfam" id="PF04192">
    <property type="entry name" value="Utp21"/>
    <property type="match status" value="1"/>
</dbReference>
<dbReference type="Proteomes" id="UP001208570">
    <property type="component" value="Unassembled WGS sequence"/>
</dbReference>
<dbReference type="FunFam" id="2.130.10.10:FF:000109">
    <property type="entry name" value="WD repeat domain 36"/>
    <property type="match status" value="1"/>
</dbReference>
<dbReference type="InterPro" id="IPR036322">
    <property type="entry name" value="WD40_repeat_dom_sf"/>
</dbReference>
<dbReference type="InterPro" id="IPR015943">
    <property type="entry name" value="WD40/YVTN_repeat-like_dom_sf"/>
</dbReference>
<dbReference type="SUPFAM" id="SSF50978">
    <property type="entry name" value="WD40 repeat-like"/>
    <property type="match status" value="1"/>
</dbReference>
<gene>
    <name evidence="6" type="ORF">LSH36_211g01051</name>
</gene>
<dbReference type="Pfam" id="PF25171">
    <property type="entry name" value="Beta-prop_WDR36-Utp21_1st"/>
    <property type="match status" value="1"/>
</dbReference>
<keyword evidence="1 3" id="KW-0853">WD repeat</keyword>
<dbReference type="InterPro" id="IPR059157">
    <property type="entry name" value="WDR36-Utp21_N"/>
</dbReference>
<comment type="caution">
    <text evidence="6">The sequence shown here is derived from an EMBL/GenBank/DDBJ whole genome shotgun (WGS) entry which is preliminary data.</text>
</comment>
<evidence type="ECO:0000256" key="2">
    <source>
        <dbReference type="ARBA" id="ARBA00022737"/>
    </source>
</evidence>